<evidence type="ECO:0000256" key="1">
    <source>
        <dbReference type="ARBA" id="ARBA00004123"/>
    </source>
</evidence>
<dbReference type="GO" id="GO:0005634">
    <property type="term" value="C:nucleus"/>
    <property type="evidence" value="ECO:0007669"/>
    <property type="project" value="UniProtKB-SubCell"/>
</dbReference>
<evidence type="ECO:0000256" key="4">
    <source>
        <dbReference type="ARBA" id="ARBA00023163"/>
    </source>
</evidence>
<accession>A0A0C3GKG8</accession>
<keyword evidence="2" id="KW-0805">Transcription regulation</keyword>
<name>A0A0C3GKG8_OIDMZ</name>
<gene>
    <name evidence="7" type="ORF">OIDMADRAFT_183332</name>
</gene>
<comment type="subcellular location">
    <subcellularLocation>
        <location evidence="1">Nucleus</location>
    </subcellularLocation>
</comment>
<dbReference type="HOGENOM" id="CLU_006524_7_2_1"/>
<dbReference type="EMBL" id="KN832884">
    <property type="protein sequence ID" value="KIM96620.1"/>
    <property type="molecule type" value="Genomic_DNA"/>
</dbReference>
<feature type="compositionally biased region" description="Polar residues" evidence="6">
    <location>
        <begin position="60"/>
        <end position="73"/>
    </location>
</feature>
<reference evidence="7 8" key="1">
    <citation type="submission" date="2014-04" db="EMBL/GenBank/DDBJ databases">
        <authorList>
            <consortium name="DOE Joint Genome Institute"/>
            <person name="Kuo A."/>
            <person name="Martino E."/>
            <person name="Perotto S."/>
            <person name="Kohler A."/>
            <person name="Nagy L.G."/>
            <person name="Floudas D."/>
            <person name="Copeland A."/>
            <person name="Barry K.W."/>
            <person name="Cichocki N."/>
            <person name="Veneault-Fourrey C."/>
            <person name="LaButti K."/>
            <person name="Lindquist E.A."/>
            <person name="Lipzen A."/>
            <person name="Lundell T."/>
            <person name="Morin E."/>
            <person name="Murat C."/>
            <person name="Sun H."/>
            <person name="Tunlid A."/>
            <person name="Henrissat B."/>
            <person name="Grigoriev I.V."/>
            <person name="Hibbett D.S."/>
            <person name="Martin F."/>
            <person name="Nordberg H.P."/>
            <person name="Cantor M.N."/>
            <person name="Hua S.X."/>
        </authorList>
    </citation>
    <scope>NUCLEOTIDE SEQUENCE [LARGE SCALE GENOMIC DNA]</scope>
    <source>
        <strain evidence="7 8">Zn</strain>
    </source>
</reference>
<dbReference type="CDD" id="cd12148">
    <property type="entry name" value="fungal_TF_MHR"/>
    <property type="match status" value="1"/>
</dbReference>
<dbReference type="InParanoid" id="A0A0C3GKG8"/>
<feature type="region of interest" description="Disordered" evidence="6">
    <location>
        <begin position="44"/>
        <end position="86"/>
    </location>
</feature>
<keyword evidence="8" id="KW-1185">Reference proteome</keyword>
<dbReference type="InterPro" id="IPR051089">
    <property type="entry name" value="prtT"/>
</dbReference>
<dbReference type="Proteomes" id="UP000054321">
    <property type="component" value="Unassembled WGS sequence"/>
</dbReference>
<keyword evidence="5" id="KW-0539">Nucleus</keyword>
<dbReference type="AlphaFoldDB" id="A0A0C3GKG8"/>
<keyword evidence="3" id="KW-0238">DNA-binding</keyword>
<evidence type="ECO:0000256" key="3">
    <source>
        <dbReference type="ARBA" id="ARBA00023125"/>
    </source>
</evidence>
<dbReference type="GO" id="GO:0000981">
    <property type="term" value="F:DNA-binding transcription factor activity, RNA polymerase II-specific"/>
    <property type="evidence" value="ECO:0007669"/>
    <property type="project" value="TreeGrafter"/>
</dbReference>
<organism evidence="7 8">
    <name type="scientific">Oidiodendron maius (strain Zn)</name>
    <dbReference type="NCBI Taxonomy" id="913774"/>
    <lineage>
        <taxon>Eukaryota</taxon>
        <taxon>Fungi</taxon>
        <taxon>Dikarya</taxon>
        <taxon>Ascomycota</taxon>
        <taxon>Pezizomycotina</taxon>
        <taxon>Leotiomycetes</taxon>
        <taxon>Leotiomycetes incertae sedis</taxon>
        <taxon>Myxotrichaceae</taxon>
        <taxon>Oidiodendron</taxon>
    </lineage>
</organism>
<sequence length="538" mass="59701">MARQPKGPRVTQAAKIEKKLDGLMSLLNTTHQLPPNAAIIASGSGLISSEPSDGGPHSAGPSTKTPNSTESTSHGGGHQGNPSEAETVSFSSVVDGVFLDHEADRLLDIYRNSLVMRCPFVVISTDMPAWQVRQDTPFLFLTILFATSYENCPRQHILGDEIMKYVSEHLLLKGERSLDLLQGLLVYITWYHYHVSGPLQINLFLQLLIAVLTDLGLNRASVARETQDALFNQIKQQDPCAANPLPMSNATYRAVIGCFYLSSTITSTSSKLDPMPYTSHIEDCLQSLAVANEYNADFILVQMVKLQKIVEDIRCSALHSASSMKGLVDLYVKAFQRSLQDYKTALPPGLQQNTSILLHYHSAEIQLYQVGFQMPQVVEENLKFQRMEILSACLSATKGFCAAWLSIPPSLYYTLSLGNFGQLTRALLVFLKLCVFHAEDWDAPRIRQQANLSFIIDEMINRMEEASITFGRNHSSCPFMKSVTNLKLGKSWYERELGKSSVEEDISMDLNGGSADAAVLWSQLDAWNEDLWGGFMAS</sequence>
<protein>
    <recommendedName>
        <fullName evidence="9">Transcription factor domain-containing protein</fullName>
    </recommendedName>
</protein>
<evidence type="ECO:0000256" key="5">
    <source>
        <dbReference type="ARBA" id="ARBA00023242"/>
    </source>
</evidence>
<reference evidence="8" key="2">
    <citation type="submission" date="2015-01" db="EMBL/GenBank/DDBJ databases">
        <title>Evolutionary Origins and Diversification of the Mycorrhizal Mutualists.</title>
        <authorList>
            <consortium name="DOE Joint Genome Institute"/>
            <consortium name="Mycorrhizal Genomics Consortium"/>
            <person name="Kohler A."/>
            <person name="Kuo A."/>
            <person name="Nagy L.G."/>
            <person name="Floudas D."/>
            <person name="Copeland A."/>
            <person name="Barry K.W."/>
            <person name="Cichocki N."/>
            <person name="Veneault-Fourrey C."/>
            <person name="LaButti K."/>
            <person name="Lindquist E.A."/>
            <person name="Lipzen A."/>
            <person name="Lundell T."/>
            <person name="Morin E."/>
            <person name="Murat C."/>
            <person name="Riley R."/>
            <person name="Ohm R."/>
            <person name="Sun H."/>
            <person name="Tunlid A."/>
            <person name="Henrissat B."/>
            <person name="Grigoriev I.V."/>
            <person name="Hibbett D.S."/>
            <person name="Martin F."/>
        </authorList>
    </citation>
    <scope>NUCLEOTIDE SEQUENCE [LARGE SCALE GENOMIC DNA]</scope>
    <source>
        <strain evidence="8">Zn</strain>
    </source>
</reference>
<keyword evidence="4" id="KW-0804">Transcription</keyword>
<dbReference type="PANTHER" id="PTHR31845:SF10">
    <property type="entry name" value="ZN(II)2CYS6 TRANSCRIPTION FACTOR (EUROFUNG)"/>
    <property type="match status" value="1"/>
</dbReference>
<proteinExistence type="predicted"/>
<dbReference type="OrthoDB" id="5226580at2759"/>
<evidence type="ECO:0000256" key="2">
    <source>
        <dbReference type="ARBA" id="ARBA00023015"/>
    </source>
</evidence>
<evidence type="ECO:0000256" key="6">
    <source>
        <dbReference type="SAM" id="MobiDB-lite"/>
    </source>
</evidence>
<dbReference type="GO" id="GO:0000976">
    <property type="term" value="F:transcription cis-regulatory region binding"/>
    <property type="evidence" value="ECO:0007669"/>
    <property type="project" value="TreeGrafter"/>
</dbReference>
<dbReference type="PANTHER" id="PTHR31845">
    <property type="entry name" value="FINGER DOMAIN PROTEIN, PUTATIVE-RELATED"/>
    <property type="match status" value="1"/>
</dbReference>
<evidence type="ECO:0000313" key="7">
    <source>
        <dbReference type="EMBL" id="KIM96620.1"/>
    </source>
</evidence>
<evidence type="ECO:0008006" key="9">
    <source>
        <dbReference type="Google" id="ProtNLM"/>
    </source>
</evidence>
<evidence type="ECO:0000313" key="8">
    <source>
        <dbReference type="Proteomes" id="UP000054321"/>
    </source>
</evidence>